<reference evidence="5 6" key="1">
    <citation type="submission" date="2019-08" db="EMBL/GenBank/DDBJ databases">
        <title>Identification of a novel species of the genus Boseongicola.</title>
        <authorList>
            <person name="Zhang X.-Q."/>
        </authorList>
    </citation>
    <scope>NUCLEOTIDE SEQUENCE [LARGE SCALE GENOMIC DNA]</scope>
    <source>
        <strain evidence="5 6">HY14</strain>
    </source>
</reference>
<evidence type="ECO:0000256" key="2">
    <source>
        <dbReference type="ARBA" id="ARBA00023004"/>
    </source>
</evidence>
<keyword evidence="3" id="KW-0411">Iron-sulfur</keyword>
<dbReference type="SUPFAM" id="SSF46548">
    <property type="entry name" value="alpha-helical ferredoxin"/>
    <property type="match status" value="1"/>
</dbReference>
<accession>A0A5D0RHJ9</accession>
<evidence type="ECO:0000259" key="4">
    <source>
        <dbReference type="PROSITE" id="PS51379"/>
    </source>
</evidence>
<dbReference type="RefSeq" id="WP_148378075.1">
    <property type="nucleotide sequence ID" value="NZ_VSIY01000009.1"/>
</dbReference>
<dbReference type="PROSITE" id="PS00198">
    <property type="entry name" value="4FE4S_FER_1"/>
    <property type="match status" value="2"/>
</dbReference>
<keyword evidence="2" id="KW-0408">Iron</keyword>
<dbReference type="PANTHER" id="PTHR40447:SF1">
    <property type="entry name" value="ANAEROBIC SULFITE REDUCTASE SUBUNIT A"/>
    <property type="match status" value="1"/>
</dbReference>
<keyword evidence="6" id="KW-1185">Reference proteome</keyword>
<evidence type="ECO:0000256" key="3">
    <source>
        <dbReference type="ARBA" id="ARBA00023014"/>
    </source>
</evidence>
<dbReference type="InterPro" id="IPR017900">
    <property type="entry name" value="4Fe4S_Fe_S_CS"/>
</dbReference>
<dbReference type="GO" id="GO:0046872">
    <property type="term" value="F:metal ion binding"/>
    <property type="evidence" value="ECO:0007669"/>
    <property type="project" value="UniProtKB-KW"/>
</dbReference>
<name>A0A5D0RHJ9_9RHOB</name>
<keyword evidence="1" id="KW-0479">Metal-binding</keyword>
<sequence length="376" mass="40698">MSASGQDRAKSTRPVVLDRAGLEGLIAALAAEGREVIGPVRRDGAIVHEPISGVDDLPRGWVDEQSGGQYRLRREGEALFGITHGPQGWKRILHPPKETLWSVETGAAPKITAPPPDDTRRAFLGVRPCDLAAIAIQDKVFLDGPFRDPRYGSRRENLFLVAVNCTRSAATCFCTSMGTRPEAGAGYDIVLTELEGETFLASSGSVAGQDILAALPTRPADDMHLASAEAGIERAADQQRHLDIDGLPDLLKSNPDHPRWDEVASRCLNCANCTMVCPTCFCTTLDEVSTLDGTGAAREQRWASCFTTEFSHVHGGAVRPGARARYRQWMTHKLATWVDQFDTLGCTGCGRCISWCPVGIDITQEAAMIRGEGGER</sequence>
<dbReference type="Proteomes" id="UP000322080">
    <property type="component" value="Unassembled WGS sequence"/>
</dbReference>
<comment type="caution">
    <text evidence="5">The sequence shown here is derived from an EMBL/GenBank/DDBJ whole genome shotgun (WGS) entry which is preliminary data.</text>
</comment>
<gene>
    <name evidence="5" type="ORF">FVF75_11245</name>
</gene>
<evidence type="ECO:0000313" key="5">
    <source>
        <dbReference type="EMBL" id="TYB81012.1"/>
    </source>
</evidence>
<evidence type="ECO:0000313" key="6">
    <source>
        <dbReference type="Proteomes" id="UP000322080"/>
    </source>
</evidence>
<proteinExistence type="predicted"/>
<organism evidence="5 6">
    <name type="scientific">Maritimibacter fusiformis</name>
    <dbReference type="NCBI Taxonomy" id="2603819"/>
    <lineage>
        <taxon>Bacteria</taxon>
        <taxon>Pseudomonadati</taxon>
        <taxon>Pseudomonadota</taxon>
        <taxon>Alphaproteobacteria</taxon>
        <taxon>Rhodobacterales</taxon>
        <taxon>Roseobacteraceae</taxon>
        <taxon>Maritimibacter</taxon>
    </lineage>
</organism>
<dbReference type="AlphaFoldDB" id="A0A5D0RHJ9"/>
<dbReference type="InterPro" id="IPR017896">
    <property type="entry name" value="4Fe4S_Fe-S-bd"/>
</dbReference>
<dbReference type="PROSITE" id="PS51379">
    <property type="entry name" value="4FE4S_FER_2"/>
    <property type="match status" value="2"/>
</dbReference>
<dbReference type="Pfam" id="PF17179">
    <property type="entry name" value="Fer4_22"/>
    <property type="match status" value="1"/>
</dbReference>
<dbReference type="GO" id="GO:0051536">
    <property type="term" value="F:iron-sulfur cluster binding"/>
    <property type="evidence" value="ECO:0007669"/>
    <property type="project" value="UniProtKB-KW"/>
</dbReference>
<feature type="domain" description="4Fe-4S ferredoxin-type" evidence="4">
    <location>
        <begin position="256"/>
        <end position="288"/>
    </location>
</feature>
<evidence type="ECO:0000256" key="1">
    <source>
        <dbReference type="ARBA" id="ARBA00022723"/>
    </source>
</evidence>
<feature type="domain" description="4Fe-4S ferredoxin-type" evidence="4">
    <location>
        <begin position="337"/>
        <end position="365"/>
    </location>
</feature>
<dbReference type="EMBL" id="VSIY01000009">
    <property type="protein sequence ID" value="TYB81012.1"/>
    <property type="molecule type" value="Genomic_DNA"/>
</dbReference>
<protein>
    <submittedName>
        <fullName evidence="5">Sulfite reductase subunit A</fullName>
    </submittedName>
</protein>
<dbReference type="PANTHER" id="PTHR40447">
    <property type="entry name" value="ANAEROBIC SULFITE REDUCTASE SUBUNIT A"/>
    <property type="match status" value="1"/>
</dbReference>